<dbReference type="AlphaFoldDB" id="A0ABC9Z6S1"/>
<accession>A0ABC9Z6S1</accession>
<reference evidence="2 3" key="2">
    <citation type="journal article" date="2016" name="Genome Announc.">
        <title>Draft Genome Sequence of Erythromycin- and Oxytetracycline-Sensitive Nocardia seriolae Strain U-1 (NBRC 110359).</title>
        <authorList>
            <person name="Imajoh M."/>
            <person name="Sukeda M."/>
            <person name="Shimizu M."/>
            <person name="Yamane J."/>
            <person name="Ohnishi K."/>
            <person name="Oshima S."/>
        </authorList>
    </citation>
    <scope>NUCLEOTIDE SEQUENCE [LARGE SCALE GENOMIC DNA]</scope>
    <source>
        <strain evidence="2 3">U-1</strain>
    </source>
</reference>
<sequence>MIGRPDGKNVPLPLSSIQAPTNVSGSANPSSRCGISTVLG</sequence>
<evidence type="ECO:0000256" key="1">
    <source>
        <dbReference type="SAM" id="MobiDB-lite"/>
    </source>
</evidence>
<dbReference type="EMBL" id="BBYQ01000236">
    <property type="protein sequence ID" value="GAP33301.1"/>
    <property type="molecule type" value="Genomic_DNA"/>
</dbReference>
<organism evidence="2 3">
    <name type="scientific">Nocardia seriolae</name>
    <dbReference type="NCBI Taxonomy" id="37332"/>
    <lineage>
        <taxon>Bacteria</taxon>
        <taxon>Bacillati</taxon>
        <taxon>Actinomycetota</taxon>
        <taxon>Actinomycetes</taxon>
        <taxon>Mycobacteriales</taxon>
        <taxon>Nocardiaceae</taxon>
        <taxon>Nocardia</taxon>
    </lineage>
</organism>
<reference evidence="3" key="1">
    <citation type="submission" date="2015-07" db="EMBL/GenBank/DDBJ databases">
        <title>Nocardia seriolae U-1 whole genome shotgun sequence.</title>
        <authorList>
            <person name="Imajoh M."/>
            <person name="Fukumoto Y."/>
            <person name="Sukeda M."/>
            <person name="Yamane J."/>
            <person name="Yamasaki K."/>
            <person name="Shimizu M."/>
            <person name="Ohnishi K."/>
            <person name="Oshima S."/>
        </authorList>
    </citation>
    <scope>NUCLEOTIDE SEQUENCE [LARGE SCALE GENOMIC DNA]</scope>
    <source>
        <strain evidence="3">U-1</strain>
    </source>
</reference>
<feature type="region of interest" description="Disordered" evidence="1">
    <location>
        <begin position="1"/>
        <end position="40"/>
    </location>
</feature>
<name>A0ABC9Z6S1_9NOCA</name>
<protein>
    <submittedName>
        <fullName evidence="2">Uncharacterized protein</fullName>
    </submittedName>
</protein>
<comment type="caution">
    <text evidence="2">The sequence shown here is derived from an EMBL/GenBank/DDBJ whole genome shotgun (WGS) entry which is preliminary data.</text>
</comment>
<evidence type="ECO:0000313" key="3">
    <source>
        <dbReference type="Proteomes" id="UP000037179"/>
    </source>
</evidence>
<evidence type="ECO:0000313" key="2">
    <source>
        <dbReference type="EMBL" id="GAP33301.1"/>
    </source>
</evidence>
<proteinExistence type="predicted"/>
<gene>
    <name evidence="2" type="ORF">NSK11_contig00236-0008</name>
</gene>
<feature type="compositionally biased region" description="Polar residues" evidence="1">
    <location>
        <begin position="15"/>
        <end position="40"/>
    </location>
</feature>
<dbReference type="Proteomes" id="UP000037179">
    <property type="component" value="Unassembled WGS sequence"/>
</dbReference>
<keyword evidence="3" id="KW-1185">Reference proteome</keyword>